<name>A0A3B3Q9G2_9TELE</name>
<dbReference type="Proteomes" id="UP000261540">
    <property type="component" value="Unplaced"/>
</dbReference>
<organism evidence="4 5">
    <name type="scientific">Paramormyrops kingsleyae</name>
    <dbReference type="NCBI Taxonomy" id="1676925"/>
    <lineage>
        <taxon>Eukaryota</taxon>
        <taxon>Metazoa</taxon>
        <taxon>Chordata</taxon>
        <taxon>Craniata</taxon>
        <taxon>Vertebrata</taxon>
        <taxon>Euteleostomi</taxon>
        <taxon>Actinopterygii</taxon>
        <taxon>Neopterygii</taxon>
        <taxon>Teleostei</taxon>
        <taxon>Osteoglossocephala</taxon>
        <taxon>Osteoglossomorpha</taxon>
        <taxon>Osteoglossiformes</taxon>
        <taxon>Mormyridae</taxon>
        <taxon>Paramormyrops</taxon>
    </lineage>
</organism>
<dbReference type="InterPro" id="IPR045323">
    <property type="entry name" value="CCDC34"/>
</dbReference>
<dbReference type="PANTHER" id="PTHR23247:SF2">
    <property type="entry name" value="COILED-COIL DOMAIN-CONTAINING PROTEIN 34"/>
    <property type="match status" value="1"/>
</dbReference>
<feature type="coiled-coil region" evidence="1">
    <location>
        <begin position="126"/>
        <end position="231"/>
    </location>
</feature>
<feature type="region of interest" description="Disordered" evidence="2">
    <location>
        <begin position="1"/>
        <end position="39"/>
    </location>
</feature>
<dbReference type="GeneTree" id="ENSGT00730000111271"/>
<reference evidence="4" key="2">
    <citation type="submission" date="2025-09" db="UniProtKB">
        <authorList>
            <consortium name="Ensembl"/>
        </authorList>
    </citation>
    <scope>IDENTIFICATION</scope>
</reference>
<keyword evidence="5" id="KW-1185">Reference proteome</keyword>
<dbReference type="PANTHER" id="PTHR23247">
    <property type="entry name" value="NY-REN-41 ANTIGEN L15 -RELATED"/>
    <property type="match status" value="1"/>
</dbReference>
<proteinExistence type="predicted"/>
<reference evidence="4" key="1">
    <citation type="submission" date="2025-08" db="UniProtKB">
        <authorList>
            <consortium name="Ensembl"/>
        </authorList>
    </citation>
    <scope>IDENTIFICATION</scope>
</reference>
<feature type="compositionally biased region" description="Polar residues" evidence="2">
    <location>
        <begin position="1"/>
        <end position="15"/>
    </location>
</feature>
<keyword evidence="1" id="KW-0175">Coiled coil</keyword>
<feature type="compositionally biased region" description="Polar residues" evidence="2">
    <location>
        <begin position="67"/>
        <end position="82"/>
    </location>
</feature>
<evidence type="ECO:0000256" key="1">
    <source>
        <dbReference type="SAM" id="Coils"/>
    </source>
</evidence>
<dbReference type="Pfam" id="PF13904">
    <property type="entry name" value="CCDC34"/>
    <property type="match status" value="1"/>
</dbReference>
<evidence type="ECO:0000259" key="3">
    <source>
        <dbReference type="Pfam" id="PF13904"/>
    </source>
</evidence>
<feature type="region of interest" description="Disordered" evidence="2">
    <location>
        <begin position="57"/>
        <end position="96"/>
    </location>
</feature>
<accession>A0A3B3Q9G2</accession>
<evidence type="ECO:0000256" key="2">
    <source>
        <dbReference type="SAM" id="MobiDB-lite"/>
    </source>
</evidence>
<dbReference type="Ensembl" id="ENSPKIT00000026203.1">
    <property type="protein sequence ID" value="ENSPKIP00000002260.1"/>
    <property type="gene ID" value="ENSPKIG00000020230.1"/>
</dbReference>
<protein>
    <recommendedName>
        <fullName evidence="3">Coiled-coil domain-containing protein</fullName>
    </recommendedName>
</protein>
<feature type="domain" description="Coiled-coil" evidence="3">
    <location>
        <begin position="98"/>
        <end position="250"/>
    </location>
</feature>
<dbReference type="AlphaFoldDB" id="A0A3B3Q9G2"/>
<evidence type="ECO:0000313" key="4">
    <source>
        <dbReference type="Ensembl" id="ENSPKIP00000002260.1"/>
    </source>
</evidence>
<dbReference type="STRING" id="1676925.ENSPKIP00000002260"/>
<evidence type="ECO:0000313" key="5">
    <source>
        <dbReference type="Proteomes" id="UP000261540"/>
    </source>
</evidence>
<feature type="compositionally biased region" description="Basic and acidic residues" evidence="2">
    <location>
        <begin position="17"/>
        <end position="31"/>
    </location>
</feature>
<sequence>MSSHPKSGDSSSTLGKSYERDKNRTKSKSMDYDSTGESTYSLLSPIYHDSFESDPEDLVKLVPSSGYKESNNDSSRGKQLTTKTKDTAEHPPSSGQALSAWEKWLICKARQDRLRVERKTIEDTVLKEAQAQQQREQERKRMAAEEKIHDWLQMKQEQERMEKHLEKIKELEEHYAQDQRKRESEEKAEKKYKEWLLKKKQEEIEKRQKEKEEAARKEAEVRERKHKSEEKFKEWLISIKDRPRPALAKHTDGKFTGTIIEQLKWNRQAQMPNTYHTVKHVFYSFTNTSFCIFTYCLTFLLFNTCLSLQIFSCSD</sequence>
<dbReference type="InterPro" id="IPR025259">
    <property type="entry name" value="CCDC34/181"/>
</dbReference>